<sequence length="313" mass="35660">MKAELDANKIPEAADAELNHIYGFLKDNRRKLSANEKFSLLLELARLCLKLGSITVAFACLSDLMKFKIKDQGKQIEVECLECDYEVQKLGDKIATYSKSVVEDQLKVIQKLDMILNRAIRLKDSNVIQAVCTTQWNLCLPLLQHNLQQHVRKSLLAIAEILEKIDSMMVQLRCQVHMEIARVEEKEDRIEAAMEHLQKAIYLDNSGQYSEYLKMAFHRLNLSTILYKSPERMEDQASLMIEQAKKGTPKDSVRKKRSLLVNAGLALAPEAFQIVLDGENEAKAASDLVQFVCKGPLTLEEDFWGKRQNAEYS</sequence>
<dbReference type="EMBL" id="CM037621">
    <property type="protein sequence ID" value="KAH8001741.1"/>
    <property type="molecule type" value="Genomic_DNA"/>
</dbReference>
<comment type="caution">
    <text evidence="1">The sequence shown here is derived from an EMBL/GenBank/DDBJ whole genome shotgun (WGS) entry which is preliminary data.</text>
</comment>
<reference evidence="1" key="1">
    <citation type="submission" date="2021-08" db="EMBL/GenBank/DDBJ databases">
        <title>The first chromosome-level gecko genome reveals the dynamic sex chromosomes of Neotropical dwarf geckos (Sphaerodactylidae: Sphaerodactylus).</title>
        <authorList>
            <person name="Pinto B.J."/>
            <person name="Keating S.E."/>
            <person name="Gamble T."/>
        </authorList>
    </citation>
    <scope>NUCLEOTIDE SEQUENCE</scope>
    <source>
        <strain evidence="1">TG3544</strain>
    </source>
</reference>
<evidence type="ECO:0000313" key="1">
    <source>
        <dbReference type="EMBL" id="KAH8001741.1"/>
    </source>
</evidence>
<evidence type="ECO:0000313" key="2">
    <source>
        <dbReference type="Proteomes" id="UP000827872"/>
    </source>
</evidence>
<protein>
    <submittedName>
        <fullName evidence="1">Uncharacterized protein</fullName>
    </submittedName>
</protein>
<gene>
    <name evidence="1" type="ORF">K3G42_014968</name>
</gene>
<organism evidence="1 2">
    <name type="scientific">Sphaerodactylus townsendi</name>
    <dbReference type="NCBI Taxonomy" id="933632"/>
    <lineage>
        <taxon>Eukaryota</taxon>
        <taxon>Metazoa</taxon>
        <taxon>Chordata</taxon>
        <taxon>Craniata</taxon>
        <taxon>Vertebrata</taxon>
        <taxon>Euteleostomi</taxon>
        <taxon>Lepidosauria</taxon>
        <taxon>Squamata</taxon>
        <taxon>Bifurcata</taxon>
        <taxon>Gekkota</taxon>
        <taxon>Sphaerodactylidae</taxon>
        <taxon>Sphaerodactylus</taxon>
    </lineage>
</organism>
<keyword evidence="2" id="KW-1185">Reference proteome</keyword>
<dbReference type="Proteomes" id="UP000827872">
    <property type="component" value="Linkage Group LG08"/>
</dbReference>
<proteinExistence type="predicted"/>
<name>A0ACB8F936_9SAUR</name>
<accession>A0ACB8F936</accession>